<gene>
    <name evidence="1" type="ORF">HNQ79_005059</name>
</gene>
<protein>
    <submittedName>
        <fullName evidence="1">Uncharacterized protein</fullName>
    </submittedName>
</protein>
<accession>A0A7X0HLE4</accession>
<organism evidence="1 2">
    <name type="scientific">Streptomyces candidus</name>
    <dbReference type="NCBI Taxonomy" id="67283"/>
    <lineage>
        <taxon>Bacteria</taxon>
        <taxon>Bacillati</taxon>
        <taxon>Actinomycetota</taxon>
        <taxon>Actinomycetes</taxon>
        <taxon>Kitasatosporales</taxon>
        <taxon>Streptomycetaceae</taxon>
        <taxon>Streptomyces</taxon>
    </lineage>
</organism>
<reference evidence="1 2" key="1">
    <citation type="submission" date="2020-08" db="EMBL/GenBank/DDBJ databases">
        <title>Genomic Encyclopedia of Type Strains, Phase IV (KMG-IV): sequencing the most valuable type-strain genomes for metagenomic binning, comparative biology and taxonomic classification.</title>
        <authorList>
            <person name="Goeker M."/>
        </authorList>
    </citation>
    <scope>NUCLEOTIDE SEQUENCE [LARGE SCALE GENOMIC DNA]</scope>
    <source>
        <strain evidence="1 2">DSM 40141</strain>
    </source>
</reference>
<dbReference type="AlphaFoldDB" id="A0A7X0HLE4"/>
<evidence type="ECO:0000313" key="1">
    <source>
        <dbReference type="EMBL" id="MBB6438547.1"/>
    </source>
</evidence>
<dbReference type="EMBL" id="JACHEM010000014">
    <property type="protein sequence ID" value="MBB6438547.1"/>
    <property type="molecule type" value="Genomic_DNA"/>
</dbReference>
<comment type="caution">
    <text evidence="1">The sequence shown here is derived from an EMBL/GenBank/DDBJ whole genome shotgun (WGS) entry which is preliminary data.</text>
</comment>
<proteinExistence type="predicted"/>
<dbReference type="Proteomes" id="UP000540423">
    <property type="component" value="Unassembled WGS sequence"/>
</dbReference>
<keyword evidence="2" id="KW-1185">Reference proteome</keyword>
<name>A0A7X0HLE4_9ACTN</name>
<sequence length="31" mass="3223">MITRTVPNATARSQVARIMGHPSACLAGVNV</sequence>
<evidence type="ECO:0000313" key="2">
    <source>
        <dbReference type="Proteomes" id="UP000540423"/>
    </source>
</evidence>